<comment type="caution">
    <text evidence="12">The sequence shown here is derived from an EMBL/GenBank/DDBJ whole genome shotgun (WGS) entry which is preliminary data.</text>
</comment>
<dbReference type="Gene3D" id="2.60.120.560">
    <property type="entry name" value="Exo-inulinase, domain 1"/>
    <property type="match status" value="1"/>
</dbReference>
<organism evidence="12 13">
    <name type="scientific">Paenibacillus chartarius</name>
    <dbReference type="NCBI Taxonomy" id="747481"/>
    <lineage>
        <taxon>Bacteria</taxon>
        <taxon>Bacillati</taxon>
        <taxon>Bacillota</taxon>
        <taxon>Bacilli</taxon>
        <taxon>Bacillales</taxon>
        <taxon>Paenibacillaceae</taxon>
        <taxon>Paenibacillus</taxon>
    </lineage>
</organism>
<dbReference type="SMART" id="SM00640">
    <property type="entry name" value="Glyco_32"/>
    <property type="match status" value="1"/>
</dbReference>
<dbReference type="Proteomes" id="UP001589776">
    <property type="component" value="Unassembled WGS sequence"/>
</dbReference>
<evidence type="ECO:0000256" key="5">
    <source>
        <dbReference type="ARBA" id="ARBA00022801"/>
    </source>
</evidence>
<keyword evidence="9" id="KW-0119">Carbohydrate metabolism</keyword>
<dbReference type="InterPro" id="IPR023296">
    <property type="entry name" value="Glyco_hydro_beta-prop_sf"/>
</dbReference>
<dbReference type="GO" id="GO:0016787">
    <property type="term" value="F:hydrolase activity"/>
    <property type="evidence" value="ECO:0007669"/>
    <property type="project" value="UniProtKB-KW"/>
</dbReference>
<sequence>MGSVTTYSIEAANKFIRDSKHLVRQDYRLTYHLMAEYGWMNDPNGFVHYNGEYHLFYQHYPYKPVWGPMHWGHAVSRDLVHWTYRPVALAPDTAFDRGGCFSGSAIEKDGKLVLMYTGHVVTGPDNNQDYKQSQGLAISENGIDFEKYEGNPVIGYDEIPAGVSVKDFRDPKVFERNGNYYVVLGSNDAKGNGLVLLYRSEDLKQWTFVNVLAKSDGTLGDNWECPDLFPLGDKDIFMLSPQRMPAQGEQYRNLHSTMYMIGSFDPEAGTFASERNAQVDHGFDFYAPQSTVDHLGRRIVIGWMDMWETAMPTQEGHHWAGAMSLPREAILDGDRILFQPIEEIKAARHNAFEQSGISLDGIFGMPVTGDSYELEVEFEAGDALAFGLKLRVDDAGKEETVLTYLVEEGLLCLNRDRSGIGPGGERRAAVPLKSGKLALRIFVDKSSVEVFAGDGEVVMTARIYPAPESQGIRLFSKGAAYVRQLKKWDIR</sequence>
<dbReference type="InterPro" id="IPR006232">
    <property type="entry name" value="Suc6P_hydrolase"/>
</dbReference>
<dbReference type="EC" id="3.2.1.26" evidence="3 8"/>
<accession>A0ABV6DLK2</accession>
<feature type="domain" description="Glycosyl hydrolase family 32 N-terminal" evidence="10">
    <location>
        <begin position="32"/>
        <end position="339"/>
    </location>
</feature>
<evidence type="ECO:0000256" key="2">
    <source>
        <dbReference type="ARBA" id="ARBA00009902"/>
    </source>
</evidence>
<evidence type="ECO:0000256" key="9">
    <source>
        <dbReference type="RuleBase" id="RU365015"/>
    </source>
</evidence>
<dbReference type="PANTHER" id="PTHR43101">
    <property type="entry name" value="BETA-FRUCTOSIDASE"/>
    <property type="match status" value="1"/>
</dbReference>
<dbReference type="InterPro" id="IPR013148">
    <property type="entry name" value="Glyco_hydro_32_N"/>
</dbReference>
<comment type="function">
    <text evidence="9">Enables the bacterium to metabolize sucrose as a sole carbon source.</text>
</comment>
<dbReference type="InterPro" id="IPR051214">
    <property type="entry name" value="GH32_Enzymes"/>
</dbReference>
<dbReference type="CDD" id="cd08996">
    <property type="entry name" value="GH32_FFase"/>
    <property type="match status" value="1"/>
</dbReference>
<dbReference type="PANTHER" id="PTHR43101:SF1">
    <property type="entry name" value="BETA-FRUCTOSIDASE"/>
    <property type="match status" value="1"/>
</dbReference>
<proteinExistence type="inferred from homology"/>
<keyword evidence="6 8" id="KW-0326">Glycosidase</keyword>
<evidence type="ECO:0000256" key="7">
    <source>
        <dbReference type="ARBA" id="ARBA00033367"/>
    </source>
</evidence>
<reference evidence="12 13" key="1">
    <citation type="submission" date="2024-09" db="EMBL/GenBank/DDBJ databases">
        <authorList>
            <person name="Sun Q."/>
            <person name="Mori K."/>
        </authorList>
    </citation>
    <scope>NUCLEOTIDE SEQUENCE [LARGE SCALE GENOMIC DNA]</scope>
    <source>
        <strain evidence="12 13">CCM 7759</strain>
    </source>
</reference>
<evidence type="ECO:0000313" key="12">
    <source>
        <dbReference type="EMBL" id="MFC0213525.1"/>
    </source>
</evidence>
<evidence type="ECO:0000259" key="11">
    <source>
        <dbReference type="Pfam" id="PF08244"/>
    </source>
</evidence>
<dbReference type="SUPFAM" id="SSF49899">
    <property type="entry name" value="Concanavalin A-like lectins/glucanases"/>
    <property type="match status" value="1"/>
</dbReference>
<comment type="pathway">
    <text evidence="1 9">Glycan biosynthesis; sucrose metabolism.</text>
</comment>
<keyword evidence="13" id="KW-1185">Reference proteome</keyword>
<evidence type="ECO:0000256" key="6">
    <source>
        <dbReference type="ARBA" id="ARBA00023295"/>
    </source>
</evidence>
<evidence type="ECO:0000256" key="4">
    <source>
        <dbReference type="ARBA" id="ARBA00019623"/>
    </source>
</evidence>
<evidence type="ECO:0000256" key="3">
    <source>
        <dbReference type="ARBA" id="ARBA00012758"/>
    </source>
</evidence>
<comment type="subcellular location">
    <subcellularLocation>
        <location evidence="9">Cytoplasm</location>
    </subcellularLocation>
</comment>
<keyword evidence="9" id="KW-0963">Cytoplasm</keyword>
<dbReference type="Pfam" id="PF08244">
    <property type="entry name" value="Glyco_hydro_32C"/>
    <property type="match status" value="1"/>
</dbReference>
<dbReference type="SUPFAM" id="SSF75005">
    <property type="entry name" value="Arabinanase/levansucrase/invertase"/>
    <property type="match status" value="1"/>
</dbReference>
<dbReference type="RefSeq" id="WP_377470874.1">
    <property type="nucleotide sequence ID" value="NZ_JBHLWN010000053.1"/>
</dbReference>
<comment type="similarity">
    <text evidence="2 8">Belongs to the glycosyl hydrolase 32 family.</text>
</comment>
<comment type="catalytic activity">
    <reaction evidence="8">
        <text>Hydrolysis of terminal non-reducing beta-D-fructofuranoside residues in beta-D-fructofuranosides.</text>
        <dbReference type="EC" id="3.2.1.26"/>
    </reaction>
</comment>
<dbReference type="InterPro" id="IPR013320">
    <property type="entry name" value="ConA-like_dom_sf"/>
</dbReference>
<dbReference type="EMBL" id="JBHLWN010000053">
    <property type="protein sequence ID" value="MFC0213525.1"/>
    <property type="molecule type" value="Genomic_DNA"/>
</dbReference>
<evidence type="ECO:0000259" key="10">
    <source>
        <dbReference type="Pfam" id="PF00251"/>
    </source>
</evidence>
<dbReference type="NCBIfam" id="TIGR01322">
    <property type="entry name" value="scrB_fam"/>
    <property type="match status" value="1"/>
</dbReference>
<dbReference type="InterPro" id="IPR013189">
    <property type="entry name" value="Glyco_hydro_32_C"/>
</dbReference>
<evidence type="ECO:0000313" key="13">
    <source>
        <dbReference type="Proteomes" id="UP001589776"/>
    </source>
</evidence>
<feature type="domain" description="Glycosyl hydrolase family 32 C-terminal" evidence="11">
    <location>
        <begin position="361"/>
        <end position="488"/>
    </location>
</feature>
<evidence type="ECO:0000256" key="1">
    <source>
        <dbReference type="ARBA" id="ARBA00004914"/>
    </source>
</evidence>
<dbReference type="InterPro" id="IPR001362">
    <property type="entry name" value="Glyco_hydro_32"/>
</dbReference>
<dbReference type="Gene3D" id="2.115.10.20">
    <property type="entry name" value="Glycosyl hydrolase domain, family 43"/>
    <property type="match status" value="1"/>
</dbReference>
<gene>
    <name evidence="12" type="ORF">ACFFK0_13850</name>
</gene>
<protein>
    <recommendedName>
        <fullName evidence="4 8">Sucrose-6-phosphate hydrolase</fullName>
        <ecNumber evidence="3 8">3.2.1.26</ecNumber>
    </recommendedName>
    <alternativeName>
        <fullName evidence="7 9">Invertase</fullName>
    </alternativeName>
</protein>
<keyword evidence="5 8" id="KW-0378">Hydrolase</keyword>
<dbReference type="Pfam" id="PF00251">
    <property type="entry name" value="Glyco_hydro_32N"/>
    <property type="match status" value="1"/>
</dbReference>
<name>A0ABV6DLK2_9BACL</name>
<evidence type="ECO:0000256" key="8">
    <source>
        <dbReference type="RuleBase" id="RU362110"/>
    </source>
</evidence>